<gene>
    <name evidence="2" type="ORF">L0M17_16270</name>
</gene>
<feature type="compositionally biased region" description="Basic and acidic residues" evidence="1">
    <location>
        <begin position="1"/>
        <end position="25"/>
    </location>
</feature>
<name>A0ABS9U4D5_9MICC</name>
<organism evidence="2 3">
    <name type="scientific">Sinomonas terrae</name>
    <dbReference type="NCBI Taxonomy" id="2908838"/>
    <lineage>
        <taxon>Bacteria</taxon>
        <taxon>Bacillati</taxon>
        <taxon>Actinomycetota</taxon>
        <taxon>Actinomycetes</taxon>
        <taxon>Micrococcales</taxon>
        <taxon>Micrococcaceae</taxon>
        <taxon>Sinomonas</taxon>
    </lineage>
</organism>
<evidence type="ECO:0000313" key="3">
    <source>
        <dbReference type="Proteomes" id="UP001202922"/>
    </source>
</evidence>
<dbReference type="RefSeq" id="WP_241055355.1">
    <property type="nucleotide sequence ID" value="NZ_JAKZBV010000001.1"/>
</dbReference>
<dbReference type="EMBL" id="JAKZBV010000001">
    <property type="protein sequence ID" value="MCH6471515.1"/>
    <property type="molecule type" value="Genomic_DNA"/>
</dbReference>
<comment type="caution">
    <text evidence="2">The sequence shown here is derived from an EMBL/GenBank/DDBJ whole genome shotgun (WGS) entry which is preliminary data.</text>
</comment>
<evidence type="ECO:0000313" key="2">
    <source>
        <dbReference type="EMBL" id="MCH6471515.1"/>
    </source>
</evidence>
<proteinExistence type="predicted"/>
<accession>A0ABS9U4D5</accession>
<protein>
    <submittedName>
        <fullName evidence="2">Uncharacterized protein</fullName>
    </submittedName>
</protein>
<feature type="region of interest" description="Disordered" evidence="1">
    <location>
        <begin position="1"/>
        <end position="41"/>
    </location>
</feature>
<sequence>MAIDYDELRPDVKESQDDSLAKAEPARQAGTPGARPGESELIRWPNVLGDAADRWPKSFCFVACSRRVLVPSVRRGPAGFLLSEPAAVAPHAAVVMASVRRWEAGRASSPGSGLLSPLRLLDEPAAPAPSRAEIFLGNTQFESLAREVAVP</sequence>
<dbReference type="Proteomes" id="UP001202922">
    <property type="component" value="Unassembled WGS sequence"/>
</dbReference>
<evidence type="ECO:0000256" key="1">
    <source>
        <dbReference type="SAM" id="MobiDB-lite"/>
    </source>
</evidence>
<reference evidence="2 3" key="1">
    <citation type="submission" date="2022-03" db="EMBL/GenBank/DDBJ databases">
        <title>Sinomonas sp. isolated from a soil.</title>
        <authorList>
            <person name="Han J."/>
            <person name="Kim D.-U."/>
        </authorList>
    </citation>
    <scope>NUCLEOTIDE SEQUENCE [LARGE SCALE GENOMIC DNA]</scope>
    <source>
        <strain evidence="2 3">5-5</strain>
    </source>
</reference>
<keyword evidence="3" id="KW-1185">Reference proteome</keyword>